<dbReference type="RefSeq" id="WP_119949442.1">
    <property type="nucleotide sequence ID" value="NZ_QZEZ01000002.1"/>
</dbReference>
<feature type="transmembrane region" description="Helical" evidence="5">
    <location>
        <begin position="91"/>
        <end position="109"/>
    </location>
</feature>
<gene>
    <name evidence="7" type="ORF">D5H78_05480</name>
</gene>
<dbReference type="Gene3D" id="1.20.1250.20">
    <property type="entry name" value="MFS general substrate transporter like domains"/>
    <property type="match status" value="2"/>
</dbReference>
<evidence type="ECO:0000313" key="7">
    <source>
        <dbReference type="EMBL" id="RJK96726.1"/>
    </source>
</evidence>
<dbReference type="PANTHER" id="PTHR23523">
    <property type="match status" value="1"/>
</dbReference>
<dbReference type="EMBL" id="QZEZ01000002">
    <property type="protein sequence ID" value="RJK96726.1"/>
    <property type="molecule type" value="Genomic_DNA"/>
</dbReference>
<reference evidence="7 8" key="1">
    <citation type="submission" date="2018-09" db="EMBL/GenBank/DDBJ databases">
        <title>YIM 75000 draft genome.</title>
        <authorList>
            <person name="Tang S."/>
            <person name="Feng Y."/>
        </authorList>
    </citation>
    <scope>NUCLEOTIDE SEQUENCE [LARGE SCALE GENOMIC DNA]</scope>
    <source>
        <strain evidence="7 8">YIM 75000</strain>
    </source>
</reference>
<protein>
    <submittedName>
        <fullName evidence="7">MFS transporter</fullName>
    </submittedName>
</protein>
<dbReference type="InterPro" id="IPR036259">
    <property type="entry name" value="MFS_trans_sf"/>
</dbReference>
<evidence type="ECO:0000313" key="8">
    <source>
        <dbReference type="Proteomes" id="UP000265614"/>
    </source>
</evidence>
<feature type="domain" description="Major facilitator superfamily (MFS) profile" evidence="6">
    <location>
        <begin position="24"/>
        <end position="405"/>
    </location>
</feature>
<dbReference type="InterPro" id="IPR020846">
    <property type="entry name" value="MFS_dom"/>
</dbReference>
<keyword evidence="4 5" id="KW-0472">Membrane</keyword>
<dbReference type="InterPro" id="IPR052524">
    <property type="entry name" value="MFS_Cyanate_Porter"/>
</dbReference>
<name>A0A3A3ZKW4_9ACTN</name>
<dbReference type="InterPro" id="IPR011701">
    <property type="entry name" value="MFS"/>
</dbReference>
<feature type="transmembrane region" description="Helical" evidence="5">
    <location>
        <begin position="115"/>
        <end position="134"/>
    </location>
</feature>
<feature type="transmembrane region" description="Helical" evidence="5">
    <location>
        <begin position="21"/>
        <end position="37"/>
    </location>
</feature>
<feature type="transmembrane region" description="Helical" evidence="5">
    <location>
        <begin position="381"/>
        <end position="398"/>
    </location>
</feature>
<sequence length="410" mass="41703">MSTPAAPVPAPPSEREGVRPVGVALFVTGIALVALNLRTPLAVVPPLTSALEDDLGLSGPAVGLLTTLPVLCMGLFAPPAQRLAHAHGREATVALALLSLLAGTLLRVAGDLLALLYAGTLLVGVGIALIGTLLPGIVKDYAPRRAGLLTAVYLSAMMVGATAASALAVPLADAAGSWREALLLPVVLVVAGLVGWAPVLRGARRRLGGDRADAPRRRLPWSSPTARLLAAYLAAQSLLFYTELAWIAPTFVEEGSTDEAAGVHLAAFMASQLVASVGVPLLADRLRDRRPLLLGVVGLSVVGLAGLVLAPVGGGWAWMVLLGLGGGGGFALGLVHLADWADTPATSARLSGLGFLVSYCVGATGPTLFGALRDATGGVTAPWVALLALTAASVPLLLRMTPDRLVRATD</sequence>
<feature type="transmembrane region" description="Helical" evidence="5">
    <location>
        <begin position="57"/>
        <end position="79"/>
    </location>
</feature>
<dbReference type="GO" id="GO:0022857">
    <property type="term" value="F:transmembrane transporter activity"/>
    <property type="evidence" value="ECO:0007669"/>
    <property type="project" value="InterPro"/>
</dbReference>
<feature type="transmembrane region" description="Helical" evidence="5">
    <location>
        <begin position="221"/>
        <end position="241"/>
    </location>
</feature>
<feature type="transmembrane region" description="Helical" evidence="5">
    <location>
        <begin position="146"/>
        <end position="169"/>
    </location>
</feature>
<dbReference type="SUPFAM" id="SSF103473">
    <property type="entry name" value="MFS general substrate transporter"/>
    <property type="match status" value="1"/>
</dbReference>
<keyword evidence="3 5" id="KW-1133">Transmembrane helix</keyword>
<dbReference type="Proteomes" id="UP000265614">
    <property type="component" value="Unassembled WGS sequence"/>
</dbReference>
<feature type="transmembrane region" description="Helical" evidence="5">
    <location>
        <begin position="181"/>
        <end position="200"/>
    </location>
</feature>
<evidence type="ECO:0000256" key="1">
    <source>
        <dbReference type="ARBA" id="ARBA00004651"/>
    </source>
</evidence>
<dbReference type="Pfam" id="PF07690">
    <property type="entry name" value="MFS_1"/>
    <property type="match status" value="1"/>
</dbReference>
<feature type="transmembrane region" description="Helical" evidence="5">
    <location>
        <begin position="261"/>
        <end position="283"/>
    </location>
</feature>
<dbReference type="GO" id="GO:0005886">
    <property type="term" value="C:plasma membrane"/>
    <property type="evidence" value="ECO:0007669"/>
    <property type="project" value="UniProtKB-SubCell"/>
</dbReference>
<evidence type="ECO:0000259" key="6">
    <source>
        <dbReference type="PROSITE" id="PS50850"/>
    </source>
</evidence>
<dbReference type="AlphaFoldDB" id="A0A3A3ZKW4"/>
<keyword evidence="8" id="KW-1185">Reference proteome</keyword>
<accession>A0A3A3ZKW4</accession>
<proteinExistence type="predicted"/>
<comment type="caution">
    <text evidence="7">The sequence shown here is derived from an EMBL/GenBank/DDBJ whole genome shotgun (WGS) entry which is preliminary data.</text>
</comment>
<comment type="subcellular location">
    <subcellularLocation>
        <location evidence="1">Cell membrane</location>
        <topology evidence="1">Multi-pass membrane protein</topology>
    </subcellularLocation>
</comment>
<dbReference type="OrthoDB" id="5317164at2"/>
<keyword evidence="2 5" id="KW-0812">Transmembrane</keyword>
<feature type="transmembrane region" description="Helical" evidence="5">
    <location>
        <begin position="292"/>
        <end position="310"/>
    </location>
</feature>
<dbReference type="PANTHER" id="PTHR23523:SF2">
    <property type="entry name" value="2-NITROIMIDAZOLE TRANSPORTER"/>
    <property type="match status" value="1"/>
</dbReference>
<evidence type="ECO:0000256" key="5">
    <source>
        <dbReference type="SAM" id="Phobius"/>
    </source>
</evidence>
<evidence type="ECO:0000256" key="4">
    <source>
        <dbReference type="ARBA" id="ARBA00023136"/>
    </source>
</evidence>
<feature type="transmembrane region" description="Helical" evidence="5">
    <location>
        <begin position="316"/>
        <end position="338"/>
    </location>
</feature>
<evidence type="ECO:0000256" key="2">
    <source>
        <dbReference type="ARBA" id="ARBA00022692"/>
    </source>
</evidence>
<organism evidence="7 8">
    <name type="scientific">Vallicoccus soli</name>
    <dbReference type="NCBI Taxonomy" id="2339232"/>
    <lineage>
        <taxon>Bacteria</taxon>
        <taxon>Bacillati</taxon>
        <taxon>Actinomycetota</taxon>
        <taxon>Actinomycetes</taxon>
        <taxon>Motilibacterales</taxon>
        <taxon>Vallicoccaceae</taxon>
        <taxon>Vallicoccus</taxon>
    </lineage>
</organism>
<feature type="transmembrane region" description="Helical" evidence="5">
    <location>
        <begin position="350"/>
        <end position="369"/>
    </location>
</feature>
<evidence type="ECO:0000256" key="3">
    <source>
        <dbReference type="ARBA" id="ARBA00022989"/>
    </source>
</evidence>
<dbReference type="PROSITE" id="PS50850">
    <property type="entry name" value="MFS"/>
    <property type="match status" value="1"/>
</dbReference>